<accession>A0ABQ1CSR2</accession>
<evidence type="ECO:0000313" key="1">
    <source>
        <dbReference type="EMBL" id="GFH73371.1"/>
    </source>
</evidence>
<protein>
    <submittedName>
        <fullName evidence="1">Uncharacterized protein</fullName>
    </submittedName>
</protein>
<dbReference type="EMBL" id="BLLN01000005">
    <property type="protein sequence ID" value="GFH73371.1"/>
    <property type="molecule type" value="Genomic_DNA"/>
</dbReference>
<dbReference type="Proteomes" id="UP000472710">
    <property type="component" value="Unassembled WGS sequence"/>
</dbReference>
<gene>
    <name evidence="1" type="ORF">Sdia_41390</name>
</gene>
<keyword evidence="2" id="KW-1185">Reference proteome</keyword>
<dbReference type="GeneID" id="95069235"/>
<dbReference type="RefSeq" id="WP_164494999.1">
    <property type="nucleotide sequence ID" value="NZ_BLLN01000005.1"/>
</dbReference>
<reference evidence="1 2" key="1">
    <citation type="submission" date="2020-02" db="EMBL/GenBank/DDBJ databases">
        <title>Whole genome shotgun sequence of Streptomyces diastaticus subsp. diastaticus NBRC 13412.</title>
        <authorList>
            <person name="Ichikawa N."/>
            <person name="Komaki H."/>
            <person name="Tamura T."/>
        </authorList>
    </citation>
    <scope>NUCLEOTIDE SEQUENCE [LARGE SCALE GENOMIC DNA]</scope>
    <source>
        <strain evidence="1 2">NBRC 13412</strain>
    </source>
</reference>
<proteinExistence type="predicted"/>
<sequence>MLDVVGVRDTDVPESLDGASTDVATEVLEQEPELLHTIDVPGLLAAHLKATQDAEILDALRAVRTIRAGRAARYESPPRSRSTRPC</sequence>
<comment type="caution">
    <text evidence="1">The sequence shown here is derived from an EMBL/GenBank/DDBJ whole genome shotgun (WGS) entry which is preliminary data.</text>
</comment>
<organism evidence="1 2">
    <name type="scientific">Streptomyces diastaticus subsp. diastaticus</name>
    <dbReference type="NCBI Taxonomy" id="68040"/>
    <lineage>
        <taxon>Bacteria</taxon>
        <taxon>Bacillati</taxon>
        <taxon>Actinomycetota</taxon>
        <taxon>Actinomycetes</taxon>
        <taxon>Kitasatosporales</taxon>
        <taxon>Streptomycetaceae</taxon>
        <taxon>Streptomyces</taxon>
        <taxon>Streptomyces diastaticus group</taxon>
    </lineage>
</organism>
<evidence type="ECO:0000313" key="2">
    <source>
        <dbReference type="Proteomes" id="UP000472710"/>
    </source>
</evidence>
<name>A0ABQ1CSR2_STRDI</name>